<dbReference type="GO" id="GO:0005549">
    <property type="term" value="F:odorant binding"/>
    <property type="evidence" value="ECO:0007669"/>
    <property type="project" value="InterPro"/>
</dbReference>
<dbReference type="AlphaFoldDB" id="A0A6J1WEZ9"/>
<dbReference type="GO" id="GO:0004984">
    <property type="term" value="F:olfactory receptor activity"/>
    <property type="evidence" value="ECO:0007669"/>
    <property type="project" value="InterPro"/>
</dbReference>
<keyword evidence="2" id="KW-1003">Cell membrane</keyword>
<evidence type="ECO:0000313" key="12">
    <source>
        <dbReference type="RefSeq" id="XP_026748453.1"/>
    </source>
</evidence>
<dbReference type="Pfam" id="PF02949">
    <property type="entry name" value="7tm_6"/>
    <property type="match status" value="1"/>
</dbReference>
<protein>
    <recommendedName>
        <fullName evidence="10">Odorant receptor</fullName>
    </recommendedName>
</protein>
<reference evidence="12" key="1">
    <citation type="submission" date="2025-08" db="UniProtKB">
        <authorList>
            <consortium name="RefSeq"/>
        </authorList>
    </citation>
    <scope>IDENTIFICATION</scope>
    <source>
        <tissue evidence="12">Whole larvae</tissue>
    </source>
</reference>
<name>A0A6J1WEZ9_GALME</name>
<evidence type="ECO:0000256" key="10">
    <source>
        <dbReference type="RuleBase" id="RU351113"/>
    </source>
</evidence>
<gene>
    <name evidence="12" type="primary">LOC113509336</name>
</gene>
<evidence type="ECO:0000256" key="6">
    <source>
        <dbReference type="ARBA" id="ARBA00022989"/>
    </source>
</evidence>
<feature type="transmembrane region" description="Helical" evidence="10">
    <location>
        <begin position="195"/>
        <end position="220"/>
    </location>
</feature>
<dbReference type="Proteomes" id="UP001652740">
    <property type="component" value="Unplaced"/>
</dbReference>
<keyword evidence="11" id="KW-1185">Reference proteome</keyword>
<evidence type="ECO:0000256" key="8">
    <source>
        <dbReference type="ARBA" id="ARBA00023170"/>
    </source>
</evidence>
<feature type="transmembrane region" description="Helical" evidence="10">
    <location>
        <begin position="142"/>
        <end position="165"/>
    </location>
</feature>
<keyword evidence="4 10" id="KW-0812">Transmembrane</keyword>
<evidence type="ECO:0000256" key="4">
    <source>
        <dbReference type="ARBA" id="ARBA00022692"/>
    </source>
</evidence>
<accession>A0A6J1WEZ9</accession>
<organism evidence="11 12">
    <name type="scientific">Galleria mellonella</name>
    <name type="common">Greater wax moth</name>
    <dbReference type="NCBI Taxonomy" id="7137"/>
    <lineage>
        <taxon>Eukaryota</taxon>
        <taxon>Metazoa</taxon>
        <taxon>Ecdysozoa</taxon>
        <taxon>Arthropoda</taxon>
        <taxon>Hexapoda</taxon>
        <taxon>Insecta</taxon>
        <taxon>Pterygota</taxon>
        <taxon>Neoptera</taxon>
        <taxon>Endopterygota</taxon>
        <taxon>Lepidoptera</taxon>
        <taxon>Glossata</taxon>
        <taxon>Ditrysia</taxon>
        <taxon>Pyraloidea</taxon>
        <taxon>Pyralidae</taxon>
        <taxon>Galleriinae</taxon>
        <taxon>Galleria</taxon>
    </lineage>
</organism>
<keyword evidence="9 10" id="KW-0807">Transducer</keyword>
<dbReference type="RefSeq" id="XP_026748453.1">
    <property type="nucleotide sequence ID" value="XM_026892652.2"/>
</dbReference>
<dbReference type="KEGG" id="gmw:113509336"/>
<evidence type="ECO:0000256" key="5">
    <source>
        <dbReference type="ARBA" id="ARBA00022725"/>
    </source>
</evidence>
<dbReference type="GO" id="GO:0007165">
    <property type="term" value="P:signal transduction"/>
    <property type="evidence" value="ECO:0007669"/>
    <property type="project" value="UniProtKB-KW"/>
</dbReference>
<keyword evidence="8 10" id="KW-0675">Receptor</keyword>
<keyword evidence="3 10" id="KW-0716">Sensory transduction</keyword>
<feature type="transmembrane region" description="Helical" evidence="10">
    <location>
        <begin position="374"/>
        <end position="393"/>
    </location>
</feature>
<dbReference type="OrthoDB" id="7383366at2759"/>
<proteinExistence type="inferred from homology"/>
<evidence type="ECO:0000256" key="1">
    <source>
        <dbReference type="ARBA" id="ARBA00004651"/>
    </source>
</evidence>
<keyword evidence="7 10" id="KW-0472">Membrane</keyword>
<keyword evidence="5 10" id="KW-0552">Olfaction</keyword>
<dbReference type="PANTHER" id="PTHR21137">
    <property type="entry name" value="ODORANT RECEPTOR"/>
    <property type="match status" value="1"/>
</dbReference>
<dbReference type="InParanoid" id="A0A6J1WEZ9"/>
<feature type="transmembrane region" description="Helical" evidence="10">
    <location>
        <begin position="30"/>
        <end position="54"/>
    </location>
</feature>
<dbReference type="GeneID" id="113509336"/>
<comment type="subcellular location">
    <subcellularLocation>
        <location evidence="1 10">Cell membrane</location>
        <topology evidence="1 10">Multi-pass membrane protein</topology>
    </subcellularLocation>
</comment>
<sequence length="409" mass="47946">MDKALQALDRTLSVVGISVFNKSNWDTKGWFAFQISNVIVSFTYFVVSTIFVFINTTNITIFIQGSSIWVIGLTVPLWLAMCLVLRRNFRMFLEEMVFVDCLLDMPFLKLVLSEGEGTKTTELKHLINSTQTALFKYSRMLLLFYLWCTYMVYILYVCIPIYEIIVTNDPSLRPLAFGMWFPWDLENLYVYSFTFIYNFYFGNLCCIVYSGIQLMIVLLVGQKIRHLKVLTFILLNLDELAKEFVKQNKEQWQIFCTAVLIQCVDHYVKLKKFSNKLNKTCQPFYLSIIMVATTLFCLCSVKIAISDKLALDTMKYYVIEFCYIMVMMVYCFLGQQVDNECEKLDIAVTEKWYIYNRQHKIKMRIFKMATGQRMPIYIFGSVTLSLPTFTWFIKTGMSCFTLMMSVIED</sequence>
<evidence type="ECO:0000256" key="3">
    <source>
        <dbReference type="ARBA" id="ARBA00022606"/>
    </source>
</evidence>
<dbReference type="GO" id="GO:0005886">
    <property type="term" value="C:plasma membrane"/>
    <property type="evidence" value="ECO:0007669"/>
    <property type="project" value="UniProtKB-SubCell"/>
</dbReference>
<keyword evidence="6 10" id="KW-1133">Transmembrane helix</keyword>
<evidence type="ECO:0000313" key="11">
    <source>
        <dbReference type="Proteomes" id="UP001652740"/>
    </source>
</evidence>
<comment type="similarity">
    <text evidence="10">Belongs to the insect chemoreceptor superfamily. Heteromeric odorant receptor channel (TC 1.A.69) family.</text>
</comment>
<evidence type="ECO:0000256" key="7">
    <source>
        <dbReference type="ARBA" id="ARBA00023136"/>
    </source>
</evidence>
<evidence type="ECO:0000256" key="9">
    <source>
        <dbReference type="ARBA" id="ARBA00023224"/>
    </source>
</evidence>
<feature type="transmembrane region" description="Helical" evidence="10">
    <location>
        <begin position="316"/>
        <end position="333"/>
    </location>
</feature>
<feature type="transmembrane region" description="Helical" evidence="10">
    <location>
        <begin position="284"/>
        <end position="304"/>
    </location>
</feature>
<feature type="transmembrane region" description="Helical" evidence="10">
    <location>
        <begin position="66"/>
        <end position="85"/>
    </location>
</feature>
<evidence type="ECO:0000256" key="2">
    <source>
        <dbReference type="ARBA" id="ARBA00022475"/>
    </source>
</evidence>
<dbReference type="InterPro" id="IPR004117">
    <property type="entry name" value="7tm6_olfct_rcpt"/>
</dbReference>
<dbReference type="PANTHER" id="PTHR21137:SF35">
    <property type="entry name" value="ODORANT RECEPTOR 19A-RELATED"/>
    <property type="match status" value="1"/>
</dbReference>